<evidence type="ECO:0000259" key="7">
    <source>
        <dbReference type="PROSITE" id="PS50066"/>
    </source>
</evidence>
<organism evidence="8 9">
    <name type="scientific">Macleaya cordata</name>
    <name type="common">Five-seeded plume-poppy</name>
    <name type="synonym">Bocconia cordata</name>
    <dbReference type="NCBI Taxonomy" id="56857"/>
    <lineage>
        <taxon>Eukaryota</taxon>
        <taxon>Viridiplantae</taxon>
        <taxon>Streptophyta</taxon>
        <taxon>Embryophyta</taxon>
        <taxon>Tracheophyta</taxon>
        <taxon>Spermatophyta</taxon>
        <taxon>Magnoliopsida</taxon>
        <taxon>Ranunculales</taxon>
        <taxon>Papaveraceae</taxon>
        <taxon>Papaveroideae</taxon>
        <taxon>Macleaya</taxon>
    </lineage>
</organism>
<reference evidence="8 9" key="1">
    <citation type="journal article" date="2017" name="Mol. Plant">
        <title>The Genome of Medicinal Plant Macleaya cordata Provides New Insights into Benzylisoquinoline Alkaloids Metabolism.</title>
        <authorList>
            <person name="Liu X."/>
            <person name="Liu Y."/>
            <person name="Huang P."/>
            <person name="Ma Y."/>
            <person name="Qing Z."/>
            <person name="Tang Q."/>
            <person name="Cao H."/>
            <person name="Cheng P."/>
            <person name="Zheng Y."/>
            <person name="Yuan Z."/>
            <person name="Zhou Y."/>
            <person name="Liu J."/>
            <person name="Tang Z."/>
            <person name="Zhuo Y."/>
            <person name="Zhang Y."/>
            <person name="Yu L."/>
            <person name="Huang J."/>
            <person name="Yang P."/>
            <person name="Peng Q."/>
            <person name="Zhang J."/>
            <person name="Jiang W."/>
            <person name="Zhang Z."/>
            <person name="Lin K."/>
            <person name="Ro D.K."/>
            <person name="Chen X."/>
            <person name="Xiong X."/>
            <person name="Shang Y."/>
            <person name="Huang S."/>
            <person name="Zeng J."/>
        </authorList>
    </citation>
    <scope>NUCLEOTIDE SEQUENCE [LARGE SCALE GENOMIC DNA]</scope>
    <source>
        <strain evidence="9">cv. BLH2017</strain>
        <tissue evidence="8">Root</tissue>
    </source>
</reference>
<keyword evidence="5" id="KW-0539">Nucleus</keyword>
<accession>A0A200QMF1</accession>
<comment type="subcellular location">
    <subcellularLocation>
        <location evidence="1">Nucleus</location>
    </subcellularLocation>
</comment>
<proteinExistence type="predicted"/>
<dbReference type="OMA" id="VANEGHV"/>
<dbReference type="InParanoid" id="A0A200QMF1"/>
<keyword evidence="3" id="KW-0238">DNA-binding</keyword>
<evidence type="ECO:0000256" key="2">
    <source>
        <dbReference type="ARBA" id="ARBA00023015"/>
    </source>
</evidence>
<comment type="caution">
    <text evidence="8">The sequence shown here is derived from an EMBL/GenBank/DDBJ whole genome shotgun (WGS) entry which is preliminary data.</text>
</comment>
<dbReference type="GO" id="GO:0003677">
    <property type="term" value="F:DNA binding"/>
    <property type="evidence" value="ECO:0007669"/>
    <property type="project" value="UniProtKB-KW"/>
</dbReference>
<dbReference type="InterPro" id="IPR002100">
    <property type="entry name" value="TF_MADSbox"/>
</dbReference>
<evidence type="ECO:0000313" key="9">
    <source>
        <dbReference type="Proteomes" id="UP000195402"/>
    </source>
</evidence>
<evidence type="ECO:0000256" key="6">
    <source>
        <dbReference type="SAM" id="MobiDB-lite"/>
    </source>
</evidence>
<dbReference type="InterPro" id="IPR050142">
    <property type="entry name" value="MADS-box/MEF2_TF"/>
</dbReference>
<dbReference type="SMART" id="SM00432">
    <property type="entry name" value="MADS"/>
    <property type="match status" value="1"/>
</dbReference>
<feature type="domain" description="MADS-box" evidence="7">
    <location>
        <begin position="1"/>
        <end position="61"/>
    </location>
</feature>
<sequence>MGRAKLAIKKIEDPTACQTTYSKRMNGIIKKAAELSILCNTDVAVIMFSPTGRLTTFSSNGRVENVFLRFFNVPANLRGGFYMPDPENIKTPQQAELHQRIIINALERLKMRREELEISKNNYAQQAESIKIPSKDSEDADMISVDSVDCSKLGEKSKKENVSEPANPEAEEDKMESEASIVANEGHVDFFA</sequence>
<evidence type="ECO:0000256" key="1">
    <source>
        <dbReference type="ARBA" id="ARBA00004123"/>
    </source>
</evidence>
<dbReference type="AlphaFoldDB" id="A0A200QMF1"/>
<gene>
    <name evidence="8" type="ORF">BVC80_8997g34</name>
</gene>
<name>A0A200QMF1_MACCD</name>
<evidence type="ECO:0000256" key="3">
    <source>
        <dbReference type="ARBA" id="ARBA00023125"/>
    </source>
</evidence>
<keyword evidence="2" id="KW-0805">Transcription regulation</keyword>
<evidence type="ECO:0000256" key="4">
    <source>
        <dbReference type="ARBA" id="ARBA00023163"/>
    </source>
</evidence>
<protein>
    <submittedName>
        <fullName evidence="8">Transcription factor</fullName>
    </submittedName>
</protein>
<dbReference type="SUPFAM" id="SSF55455">
    <property type="entry name" value="SRF-like"/>
    <property type="match status" value="1"/>
</dbReference>
<dbReference type="Proteomes" id="UP000195402">
    <property type="component" value="Unassembled WGS sequence"/>
</dbReference>
<dbReference type="PANTHER" id="PTHR48019">
    <property type="entry name" value="SERUM RESPONSE FACTOR HOMOLOG"/>
    <property type="match status" value="1"/>
</dbReference>
<dbReference type="InterPro" id="IPR036879">
    <property type="entry name" value="TF_MADSbox_sf"/>
</dbReference>
<keyword evidence="9" id="KW-1185">Reference proteome</keyword>
<feature type="region of interest" description="Disordered" evidence="6">
    <location>
        <begin position="154"/>
        <end position="178"/>
    </location>
</feature>
<dbReference type="STRING" id="56857.A0A200QMF1"/>
<dbReference type="Pfam" id="PF00319">
    <property type="entry name" value="SRF-TF"/>
    <property type="match status" value="1"/>
</dbReference>
<dbReference type="PROSITE" id="PS50066">
    <property type="entry name" value="MADS_BOX_2"/>
    <property type="match status" value="1"/>
</dbReference>
<dbReference type="OrthoDB" id="1898716at2759"/>
<evidence type="ECO:0000256" key="5">
    <source>
        <dbReference type="ARBA" id="ARBA00023242"/>
    </source>
</evidence>
<dbReference type="PRINTS" id="PR00404">
    <property type="entry name" value="MADSDOMAIN"/>
</dbReference>
<evidence type="ECO:0000313" key="8">
    <source>
        <dbReference type="EMBL" id="OVA11656.1"/>
    </source>
</evidence>
<dbReference type="EMBL" id="MVGT01001586">
    <property type="protein sequence ID" value="OVA11656.1"/>
    <property type="molecule type" value="Genomic_DNA"/>
</dbReference>
<dbReference type="GO" id="GO:0046983">
    <property type="term" value="F:protein dimerization activity"/>
    <property type="evidence" value="ECO:0007669"/>
    <property type="project" value="InterPro"/>
</dbReference>
<keyword evidence="4" id="KW-0804">Transcription</keyword>
<dbReference type="GO" id="GO:0005634">
    <property type="term" value="C:nucleus"/>
    <property type="evidence" value="ECO:0007669"/>
    <property type="project" value="UniProtKB-SubCell"/>
</dbReference>
<dbReference type="Gene3D" id="3.40.1810.10">
    <property type="entry name" value="Transcription factor, MADS-box"/>
    <property type="match status" value="1"/>
</dbReference>